<evidence type="ECO:0000313" key="1">
    <source>
        <dbReference type="EMBL" id="AMY12233.1"/>
    </source>
</evidence>
<evidence type="ECO:0000313" key="2">
    <source>
        <dbReference type="Proteomes" id="UP000076079"/>
    </source>
</evidence>
<evidence type="ECO:0008006" key="3">
    <source>
        <dbReference type="Google" id="ProtNLM"/>
    </source>
</evidence>
<reference evidence="2" key="2">
    <citation type="submission" date="2016-04" db="EMBL/GenBank/DDBJ databases">
        <title>First Complete Genome Sequence of a Subdivision 6 Acidobacterium.</title>
        <authorList>
            <person name="Huang S."/>
            <person name="Vieira S."/>
            <person name="Bunk B."/>
            <person name="Riedel T."/>
            <person name="Sproeer C."/>
            <person name="Overmann J."/>
        </authorList>
    </citation>
    <scope>NUCLEOTIDE SEQUENCE [LARGE SCALE GENOMIC DNA]</scope>
    <source>
        <strain evidence="2">DSM 100886 HEG_-6_39</strain>
    </source>
</reference>
<reference evidence="1 2" key="1">
    <citation type="journal article" date="2016" name="Genome Announc.">
        <title>First Complete Genome Sequence of a Subdivision 6 Acidobacterium Strain.</title>
        <authorList>
            <person name="Huang S."/>
            <person name="Vieira S."/>
            <person name="Bunk B."/>
            <person name="Riedel T."/>
            <person name="Sproer C."/>
            <person name="Overmann J."/>
        </authorList>
    </citation>
    <scope>NUCLEOTIDE SEQUENCE [LARGE SCALE GENOMIC DNA]</scope>
    <source>
        <strain evidence="2">DSM 100886 HEG_-6_39</strain>
    </source>
</reference>
<name>A0A143PVP5_LUTPR</name>
<dbReference type="EMBL" id="CP015136">
    <property type="protein sequence ID" value="AMY12233.1"/>
    <property type="molecule type" value="Genomic_DNA"/>
</dbReference>
<keyword evidence="2" id="KW-1185">Reference proteome</keyword>
<dbReference type="AlphaFoldDB" id="A0A143PVP5"/>
<sequence length="343" mass="37131">MEPMDDEYLWDRTGPPDEDVARLEALLAQFAAPSAEEWAPLALPGTRVSNETAVSWRTWLAAAALALISIGTAWLTPRQELPGDPWRVARVEGMPTIAAAPLARHSQLVPGRWLETDARSSAVVFVGRIGRLEVEPGSRLRLVTATPGEHRAELVTGTIQAQIWAPAGQFVIDTPSATAIDLGCAYTLTINSHGVGLITVQGGWVGFEHNGREAFIPAGATGRTYPGRGPGTPTYAEASAALRAAIDTIDQVDDAAAQAAPLETVLREARPEDALTLWHLLDRVDVSLEPLVVDRLSALAPMPPGVTRDGVLAGNRDMRDAWWDALDLGTADWWRTWRQKWNP</sequence>
<accession>A0A143PVP5</accession>
<dbReference type="RefSeq" id="WP_110173704.1">
    <property type="nucleotide sequence ID" value="NZ_CP015136.1"/>
</dbReference>
<proteinExistence type="predicted"/>
<dbReference type="KEGG" id="abac:LuPra_05506"/>
<organism evidence="1 2">
    <name type="scientific">Luteitalea pratensis</name>
    <dbReference type="NCBI Taxonomy" id="1855912"/>
    <lineage>
        <taxon>Bacteria</taxon>
        <taxon>Pseudomonadati</taxon>
        <taxon>Acidobacteriota</taxon>
        <taxon>Vicinamibacteria</taxon>
        <taxon>Vicinamibacterales</taxon>
        <taxon>Vicinamibacteraceae</taxon>
        <taxon>Luteitalea</taxon>
    </lineage>
</organism>
<dbReference type="Proteomes" id="UP000076079">
    <property type="component" value="Chromosome"/>
</dbReference>
<protein>
    <recommendedName>
        <fullName evidence="3">FecR protein</fullName>
    </recommendedName>
</protein>
<gene>
    <name evidence="1" type="ORF">LuPra_05506</name>
</gene>
<dbReference type="OrthoDB" id="128884at2"/>